<name>A0AAV2CWG6_9ROSI</name>
<feature type="region of interest" description="Disordered" evidence="1">
    <location>
        <begin position="1"/>
        <end position="93"/>
    </location>
</feature>
<organism evidence="2 3">
    <name type="scientific">Linum trigynum</name>
    <dbReference type="NCBI Taxonomy" id="586398"/>
    <lineage>
        <taxon>Eukaryota</taxon>
        <taxon>Viridiplantae</taxon>
        <taxon>Streptophyta</taxon>
        <taxon>Embryophyta</taxon>
        <taxon>Tracheophyta</taxon>
        <taxon>Spermatophyta</taxon>
        <taxon>Magnoliopsida</taxon>
        <taxon>eudicotyledons</taxon>
        <taxon>Gunneridae</taxon>
        <taxon>Pentapetalae</taxon>
        <taxon>rosids</taxon>
        <taxon>fabids</taxon>
        <taxon>Malpighiales</taxon>
        <taxon>Linaceae</taxon>
        <taxon>Linum</taxon>
    </lineage>
</organism>
<accession>A0AAV2CWG6</accession>
<proteinExistence type="predicted"/>
<protein>
    <submittedName>
        <fullName evidence="2">Uncharacterized protein</fullName>
    </submittedName>
</protein>
<keyword evidence="3" id="KW-1185">Reference proteome</keyword>
<gene>
    <name evidence="2" type="ORF">LTRI10_LOCUS8283</name>
</gene>
<sequence>MYSRNPPPVLHHRQSAIAAPPDNNISQQPATTLVAPIQPPPLPDDPAFLPPSAASQHSSPAGARSPVSETPTPPSPCSADALSISPGDPCRSVHPWRKKVREEEVVWWV</sequence>
<reference evidence="2 3" key="1">
    <citation type="submission" date="2024-04" db="EMBL/GenBank/DDBJ databases">
        <authorList>
            <person name="Fracassetti M."/>
        </authorList>
    </citation>
    <scope>NUCLEOTIDE SEQUENCE [LARGE SCALE GENOMIC DNA]</scope>
</reference>
<evidence type="ECO:0000256" key="1">
    <source>
        <dbReference type="SAM" id="MobiDB-lite"/>
    </source>
</evidence>
<feature type="compositionally biased region" description="Low complexity" evidence="1">
    <location>
        <begin position="45"/>
        <end position="70"/>
    </location>
</feature>
<dbReference type="AlphaFoldDB" id="A0AAV2CWG6"/>
<evidence type="ECO:0000313" key="3">
    <source>
        <dbReference type="Proteomes" id="UP001497516"/>
    </source>
</evidence>
<evidence type="ECO:0000313" key="2">
    <source>
        <dbReference type="EMBL" id="CAL1360877.1"/>
    </source>
</evidence>
<dbReference type="EMBL" id="OZ034814">
    <property type="protein sequence ID" value="CAL1360877.1"/>
    <property type="molecule type" value="Genomic_DNA"/>
</dbReference>
<dbReference type="Proteomes" id="UP001497516">
    <property type="component" value="Chromosome 10"/>
</dbReference>